<feature type="compositionally biased region" description="Polar residues" evidence="8">
    <location>
        <begin position="33"/>
        <end position="61"/>
    </location>
</feature>
<feature type="compositionally biased region" description="Low complexity" evidence="8">
    <location>
        <begin position="123"/>
        <end position="139"/>
    </location>
</feature>
<feature type="compositionally biased region" description="Low complexity" evidence="8">
    <location>
        <begin position="302"/>
        <end position="328"/>
    </location>
</feature>
<accession>A0A176W223</accession>
<evidence type="ECO:0000259" key="10">
    <source>
        <dbReference type="PROSITE" id="PS51201"/>
    </source>
</evidence>
<dbReference type="GO" id="GO:0006813">
    <property type="term" value="P:potassium ion transport"/>
    <property type="evidence" value="ECO:0007669"/>
    <property type="project" value="InterPro"/>
</dbReference>
<evidence type="ECO:0000313" key="11">
    <source>
        <dbReference type="EMBL" id="OAE27118.1"/>
    </source>
</evidence>
<evidence type="ECO:0000313" key="12">
    <source>
        <dbReference type="Proteomes" id="UP000077202"/>
    </source>
</evidence>
<feature type="transmembrane region" description="Helical" evidence="9">
    <location>
        <begin position="587"/>
        <end position="607"/>
    </location>
</feature>
<dbReference type="EMBL" id="LVLJ01001973">
    <property type="protein sequence ID" value="OAE27118.1"/>
    <property type="molecule type" value="Genomic_DNA"/>
</dbReference>
<evidence type="ECO:0000256" key="4">
    <source>
        <dbReference type="ARBA" id="ARBA00022692"/>
    </source>
</evidence>
<evidence type="ECO:0000256" key="1">
    <source>
        <dbReference type="ARBA" id="ARBA00004127"/>
    </source>
</evidence>
<dbReference type="PROSITE" id="PS51201">
    <property type="entry name" value="RCK_N"/>
    <property type="match status" value="2"/>
</dbReference>
<feature type="region of interest" description="Disordered" evidence="8">
    <location>
        <begin position="1"/>
        <end position="69"/>
    </location>
</feature>
<feature type="domain" description="RCK N-terminal" evidence="10">
    <location>
        <begin position="949"/>
        <end position="1100"/>
    </location>
</feature>
<comment type="similarity">
    <text evidence="2">Belongs to the castor/pollux (TC 1.A.1.23) family.</text>
</comment>
<feature type="domain" description="RCK N-terminal" evidence="10">
    <location>
        <begin position="680"/>
        <end position="830"/>
    </location>
</feature>
<sequence>MLRNNGTGEVAENDKHSAIGRGIDSQLPLGVKTETSNELSGLNSPNFDSRRSLSISSTDQPDVSAPAAAASITQISNPVTLLHSAPSAGLPSPSGPGVGGSSNGSKAGGEASASPPGEGVAAGGPDSKGQQKGSSGFSSLVIGDDRLSARNGSKLDLLPDRATNLGGRSTTSSGGALGGELRTETLLAGISGNLGLTRLQSSIDKLAILKLKAGGNDTPDLRRRLSGELDLAQEKRNSWVPRKFDGDSFDQLPSRPTETQRTGAASALRQQRLINGHMSSGSLDNPEHATGAGALAAPLRGSASPSNRCSSSNSSSSTSSSSSLSSTSTIIRARPELQKFDVGSSNLRKRRQVVGALQDVREERSPGVRAGNVFSDEAGGSHNNVNHHVGPVYFLASVLEACIAVSALSVFMNGFELPATPSLCLVGSLRYYHERTSHAFGGETQPKHLMKSGSVLQSQLDSEDNGQETAVSVFWVATEFNKDKRNAKLREEVHGCSVGVHLYPSKEEAETGEEPDDGDVAYQAIRKFAFLVSLLCLTSPFWIFKYVDGIPRLSEDNRSGEEEVPLSKRMAYRVDVLFSTIPLFKPLALLFATILLIGLGGVALFAVSGDTWGEALWRAWTYVADAGNHADSVGTGPRVVSLCISFGGMLIFALMLGLVSDAISEKVDSLRKGKSEVIESNHTLILGWSDKLVWKTDETTKGSLLKQLSIANQSMGGGVVVVLAEREKEEMELDIAKMEFDFMGTSVICRSGSPLIMADLKKVSVSKARAIIVLAEVANADQSDARVLRVVLSLTGVKEGLRGHIVVELSDLDNEQLVKLVGGDLVETVVAHDVIGRLMIQCARQPGLAQIWEDILGFDNAEFYVKRWPELDGKRFEQVLLSFPDAIPCGVKVAADRGKIVLNPEDDYVMAEGDELLVIAEDDDTYCPAEVPKIRKGSLPRVVSPPKLPEKILFCGWRRDIDDMILVLDSFLASGSELWMFSEVAFAEREKKLMDGGTNPHMLINITLVHRQGNAVIRRHLESLPLETFDSILILADEALEDSVVNADSRSLATLLLIRDIQSKRLPHQASKHVQVRAAGASQSSWIREMQQASDQSIIISEILDSRTKNLVSVSKISDYVLSNELVSMALAMVAEEKQINRVLEELFAEEHLHYREVKSRAVALTQGNEMYIRPGEMYLYDQEELSFYDIMARARQRHEIVIGYRLASQDRAIINPPNKLTVRKWSLEDVFVVLAQEE</sequence>
<keyword evidence="4 9" id="KW-0812">Transmembrane</keyword>
<reference evidence="11" key="1">
    <citation type="submission" date="2016-03" db="EMBL/GenBank/DDBJ databases">
        <title>Mechanisms controlling the formation of the plant cell surface in tip-growing cells are functionally conserved among land plants.</title>
        <authorList>
            <person name="Honkanen S."/>
            <person name="Jones V.A."/>
            <person name="Morieri G."/>
            <person name="Champion C."/>
            <person name="Hetherington A.J."/>
            <person name="Kelly S."/>
            <person name="Saint-Marcoux D."/>
            <person name="Proust H."/>
            <person name="Prescott H."/>
            <person name="Dolan L."/>
        </authorList>
    </citation>
    <scope>NUCLEOTIDE SEQUENCE [LARGE SCALE GENOMIC DNA]</scope>
    <source>
        <tissue evidence="11">Whole gametophyte</tissue>
    </source>
</reference>
<dbReference type="AlphaFoldDB" id="A0A176W223"/>
<dbReference type="PANTHER" id="PTHR31563">
    <property type="entry name" value="ION CHANNEL POLLUX-RELATED"/>
    <property type="match status" value="1"/>
</dbReference>
<dbReference type="PANTHER" id="PTHR31563:SF10">
    <property type="entry name" value="ION CHANNEL POLLUX-RELATED"/>
    <property type="match status" value="1"/>
</dbReference>
<keyword evidence="3" id="KW-0813">Transport</keyword>
<gene>
    <name evidence="11" type="ORF">AXG93_900s1030</name>
</gene>
<keyword evidence="5 9" id="KW-1133">Transmembrane helix</keyword>
<feature type="region of interest" description="Disordered" evidence="8">
    <location>
        <begin position="242"/>
        <end position="265"/>
    </location>
</feature>
<name>A0A176W223_MARPO</name>
<dbReference type="InterPro" id="IPR044849">
    <property type="entry name" value="CASTOR/POLLUX/SYM8-like"/>
</dbReference>
<keyword evidence="7 9" id="KW-0472">Membrane</keyword>
<dbReference type="Gene3D" id="3.40.50.720">
    <property type="entry name" value="NAD(P)-binding Rossmann-like Domain"/>
    <property type="match status" value="1"/>
</dbReference>
<proteinExistence type="inferred from homology"/>
<dbReference type="GO" id="GO:0012505">
    <property type="term" value="C:endomembrane system"/>
    <property type="evidence" value="ECO:0007669"/>
    <property type="project" value="UniProtKB-SubCell"/>
</dbReference>
<keyword evidence="6" id="KW-0406">Ion transport</keyword>
<evidence type="ECO:0000256" key="8">
    <source>
        <dbReference type="SAM" id="MobiDB-lite"/>
    </source>
</evidence>
<evidence type="ECO:0000256" key="6">
    <source>
        <dbReference type="ARBA" id="ARBA00023065"/>
    </source>
</evidence>
<feature type="region of interest" description="Disordered" evidence="8">
    <location>
        <begin position="297"/>
        <end position="328"/>
    </location>
</feature>
<organism evidence="11 12">
    <name type="scientific">Marchantia polymorpha subsp. ruderalis</name>
    <dbReference type="NCBI Taxonomy" id="1480154"/>
    <lineage>
        <taxon>Eukaryota</taxon>
        <taxon>Viridiplantae</taxon>
        <taxon>Streptophyta</taxon>
        <taxon>Embryophyta</taxon>
        <taxon>Marchantiophyta</taxon>
        <taxon>Marchantiopsida</taxon>
        <taxon>Marchantiidae</taxon>
        <taxon>Marchantiales</taxon>
        <taxon>Marchantiaceae</taxon>
        <taxon>Marchantia</taxon>
    </lineage>
</organism>
<evidence type="ECO:0000256" key="7">
    <source>
        <dbReference type="ARBA" id="ARBA00023136"/>
    </source>
</evidence>
<evidence type="ECO:0000256" key="2">
    <source>
        <dbReference type="ARBA" id="ARBA00008577"/>
    </source>
</evidence>
<dbReference type="Pfam" id="PF06241">
    <property type="entry name" value="Castor_Poll_mid"/>
    <property type="match status" value="1"/>
</dbReference>
<evidence type="ECO:0000256" key="9">
    <source>
        <dbReference type="SAM" id="Phobius"/>
    </source>
</evidence>
<comment type="caution">
    <text evidence="11">The sequence shown here is derived from an EMBL/GenBank/DDBJ whole genome shotgun (WGS) entry which is preliminary data.</text>
</comment>
<dbReference type="Proteomes" id="UP000077202">
    <property type="component" value="Unassembled WGS sequence"/>
</dbReference>
<feature type="compositionally biased region" description="Polar residues" evidence="8">
    <location>
        <begin position="254"/>
        <end position="265"/>
    </location>
</feature>
<feature type="transmembrane region" description="Helical" evidence="9">
    <location>
        <begin position="639"/>
        <end position="663"/>
    </location>
</feature>
<evidence type="ECO:0000256" key="3">
    <source>
        <dbReference type="ARBA" id="ARBA00022448"/>
    </source>
</evidence>
<dbReference type="InterPro" id="IPR003148">
    <property type="entry name" value="RCK_N"/>
</dbReference>
<dbReference type="SUPFAM" id="SSF81324">
    <property type="entry name" value="Voltage-gated potassium channels"/>
    <property type="match status" value="1"/>
</dbReference>
<protein>
    <recommendedName>
        <fullName evidence="10">RCK N-terminal domain-containing protein</fullName>
    </recommendedName>
</protein>
<evidence type="ECO:0000256" key="5">
    <source>
        <dbReference type="ARBA" id="ARBA00022989"/>
    </source>
</evidence>
<keyword evidence="12" id="KW-1185">Reference proteome</keyword>
<dbReference type="InterPro" id="IPR010420">
    <property type="entry name" value="CASTOR/POLLUX/SYM8_dom"/>
</dbReference>
<feature type="region of interest" description="Disordered" evidence="8">
    <location>
        <begin position="83"/>
        <end position="178"/>
    </location>
</feature>
<comment type="subcellular location">
    <subcellularLocation>
        <location evidence="1">Endomembrane system</location>
        <topology evidence="1">Multi-pass membrane protein</topology>
    </subcellularLocation>
</comment>